<comment type="subcellular location">
    <subcellularLocation>
        <location evidence="1">Membrane</location>
    </subcellularLocation>
</comment>
<evidence type="ECO:0000313" key="6">
    <source>
        <dbReference type="Proteomes" id="UP000230423"/>
    </source>
</evidence>
<dbReference type="PANTHER" id="PTHR24092:SF150">
    <property type="entry name" value="PHOSPHOLIPID-TRANSPORTING ATPASE"/>
    <property type="match status" value="1"/>
</dbReference>
<dbReference type="Gene3D" id="3.40.50.1000">
    <property type="entry name" value="HAD superfamily/HAD-like"/>
    <property type="match status" value="1"/>
</dbReference>
<feature type="non-terminal residue" evidence="5">
    <location>
        <position position="215"/>
    </location>
</feature>
<sequence length="215" mass="23512">MLYPLQAGYINADQEMYDPNSDSCAIARTSNLNEELGLVKYVMSDKTGTLTRNVMKFKRVSVAGRVFGDNETDEFDDDALIEEYRYAPLTKNGIQIKELLTMMAVCHTVVPEDKDGELSYQCSSPDEGALVRGAAAQGFVFHTRKPKKVILSVVVEMVRSLGNHVVMAVGDGANDVAMIQAANVGIGISGEEGLQAASASDYAIPRFHFLRRLLL</sequence>
<accession>A0A2G9TKS7</accession>
<organism evidence="5 6">
    <name type="scientific">Teladorsagia circumcincta</name>
    <name type="common">Brown stomach worm</name>
    <name type="synonym">Ostertagia circumcincta</name>
    <dbReference type="NCBI Taxonomy" id="45464"/>
    <lineage>
        <taxon>Eukaryota</taxon>
        <taxon>Metazoa</taxon>
        <taxon>Ecdysozoa</taxon>
        <taxon>Nematoda</taxon>
        <taxon>Chromadorea</taxon>
        <taxon>Rhabditida</taxon>
        <taxon>Rhabditina</taxon>
        <taxon>Rhabditomorpha</taxon>
        <taxon>Strongyloidea</taxon>
        <taxon>Trichostrongylidae</taxon>
        <taxon>Teladorsagia</taxon>
    </lineage>
</organism>
<keyword evidence="4" id="KW-0472">Membrane</keyword>
<dbReference type="SUPFAM" id="SSF56784">
    <property type="entry name" value="HAD-like"/>
    <property type="match status" value="1"/>
</dbReference>
<evidence type="ECO:0000256" key="1">
    <source>
        <dbReference type="ARBA" id="ARBA00004370"/>
    </source>
</evidence>
<dbReference type="GO" id="GO:0005886">
    <property type="term" value="C:plasma membrane"/>
    <property type="evidence" value="ECO:0007669"/>
    <property type="project" value="TreeGrafter"/>
</dbReference>
<evidence type="ECO:0008006" key="7">
    <source>
        <dbReference type="Google" id="ProtNLM"/>
    </source>
</evidence>
<protein>
    <recommendedName>
        <fullName evidence="7">IC domain protein, HAD ATPase, P-type family</fullName>
    </recommendedName>
</protein>
<dbReference type="OrthoDB" id="5856377at2759"/>
<dbReference type="Proteomes" id="UP000230423">
    <property type="component" value="Unassembled WGS sequence"/>
</dbReference>
<dbReference type="InterPro" id="IPR036412">
    <property type="entry name" value="HAD-like_sf"/>
</dbReference>
<keyword evidence="3" id="KW-1133">Transmembrane helix</keyword>
<gene>
    <name evidence="5" type="ORF">TELCIR_20014</name>
</gene>
<proteinExistence type="predicted"/>
<name>A0A2G9TKS7_TELCI</name>
<dbReference type="GO" id="GO:0140326">
    <property type="term" value="F:ATPase-coupled intramembrane lipid transporter activity"/>
    <property type="evidence" value="ECO:0007669"/>
    <property type="project" value="TreeGrafter"/>
</dbReference>
<dbReference type="GO" id="GO:0005802">
    <property type="term" value="C:trans-Golgi network"/>
    <property type="evidence" value="ECO:0007669"/>
    <property type="project" value="TreeGrafter"/>
</dbReference>
<reference evidence="5 6" key="1">
    <citation type="submission" date="2015-09" db="EMBL/GenBank/DDBJ databases">
        <title>Draft genome of the parasitic nematode Teladorsagia circumcincta isolate WARC Sus (inbred).</title>
        <authorList>
            <person name="Mitreva M."/>
        </authorList>
    </citation>
    <scope>NUCLEOTIDE SEQUENCE [LARGE SCALE GENOMIC DNA]</scope>
    <source>
        <strain evidence="5 6">S</strain>
    </source>
</reference>
<dbReference type="GO" id="GO:0045332">
    <property type="term" value="P:phospholipid translocation"/>
    <property type="evidence" value="ECO:0007669"/>
    <property type="project" value="TreeGrafter"/>
</dbReference>
<keyword evidence="6" id="KW-1185">Reference proteome</keyword>
<evidence type="ECO:0000313" key="5">
    <source>
        <dbReference type="EMBL" id="PIO58547.1"/>
    </source>
</evidence>
<evidence type="ECO:0000256" key="3">
    <source>
        <dbReference type="ARBA" id="ARBA00022989"/>
    </source>
</evidence>
<evidence type="ECO:0000256" key="2">
    <source>
        <dbReference type="ARBA" id="ARBA00022692"/>
    </source>
</evidence>
<dbReference type="AlphaFoldDB" id="A0A2G9TKS7"/>
<dbReference type="InterPro" id="IPR018303">
    <property type="entry name" value="ATPase_P-typ_P_site"/>
</dbReference>
<dbReference type="EMBL" id="KZ360771">
    <property type="protein sequence ID" value="PIO58547.1"/>
    <property type="molecule type" value="Genomic_DNA"/>
</dbReference>
<dbReference type="InterPro" id="IPR023214">
    <property type="entry name" value="HAD_sf"/>
</dbReference>
<evidence type="ECO:0000256" key="4">
    <source>
        <dbReference type="ARBA" id="ARBA00023136"/>
    </source>
</evidence>
<dbReference type="PROSITE" id="PS00154">
    <property type="entry name" value="ATPASE_E1_E2"/>
    <property type="match status" value="1"/>
</dbReference>
<keyword evidence="2" id="KW-0812">Transmembrane</keyword>
<dbReference type="PANTHER" id="PTHR24092">
    <property type="entry name" value="PROBABLE PHOSPHOLIPID-TRANSPORTING ATPASE"/>
    <property type="match status" value="1"/>
</dbReference>